<sequence length="293" mass="35158">MNVPTRFSFQVRRSHIAECEARLFERNAHVEALRERVRRFLQQAAFLRNDRRGNNTLLQDNRSVGESRDEPIPDVFSHMVENSEVDLQNALHDVLSDVKKSLKEDVNEQMRISYEYNEQKLGELTHRFEQLLRQQEYAHQQEVLELQGSIEYLQEKLVTDREQREALEQELEDANMKLLERSEEMGSIRAELSDLRKEVQELRAYKAKHKLVSNIPERLLQREMQNVEKLRKELEAYQAVHRITREEFVKIEDERDELREEFEKSLQRIKLANQRRNRTIEEELDETMDELLS</sequence>
<proteinExistence type="predicted"/>
<evidence type="ECO:0000313" key="3">
    <source>
        <dbReference type="Proteomes" id="UP000252519"/>
    </source>
</evidence>
<keyword evidence="3" id="KW-1185">Reference proteome</keyword>
<dbReference type="AlphaFoldDB" id="A0A368F8L4"/>
<comment type="caution">
    <text evidence="2">The sequence shown here is derived from an EMBL/GenBank/DDBJ whole genome shotgun (WGS) entry which is preliminary data.</text>
</comment>
<dbReference type="STRING" id="29170.A0A368F8L4"/>
<dbReference type="Proteomes" id="UP000252519">
    <property type="component" value="Unassembled WGS sequence"/>
</dbReference>
<protein>
    <submittedName>
        <fullName evidence="2">Uncharacterized protein</fullName>
    </submittedName>
</protein>
<organism evidence="2 3">
    <name type="scientific">Ancylostoma caninum</name>
    <name type="common">Dog hookworm</name>
    <dbReference type="NCBI Taxonomy" id="29170"/>
    <lineage>
        <taxon>Eukaryota</taxon>
        <taxon>Metazoa</taxon>
        <taxon>Ecdysozoa</taxon>
        <taxon>Nematoda</taxon>
        <taxon>Chromadorea</taxon>
        <taxon>Rhabditida</taxon>
        <taxon>Rhabditina</taxon>
        <taxon>Rhabditomorpha</taxon>
        <taxon>Strongyloidea</taxon>
        <taxon>Ancylostomatidae</taxon>
        <taxon>Ancylostomatinae</taxon>
        <taxon>Ancylostoma</taxon>
    </lineage>
</organism>
<evidence type="ECO:0000256" key="1">
    <source>
        <dbReference type="SAM" id="Coils"/>
    </source>
</evidence>
<accession>A0A368F8L4</accession>
<name>A0A368F8L4_ANCCA</name>
<keyword evidence="1" id="KW-0175">Coiled coil</keyword>
<dbReference type="EMBL" id="JOJR01002563">
    <property type="protein sequence ID" value="RCN28496.1"/>
    <property type="molecule type" value="Genomic_DNA"/>
</dbReference>
<dbReference type="OrthoDB" id="5872296at2759"/>
<gene>
    <name evidence="2" type="ORF">ANCCAN_25761</name>
</gene>
<feature type="coiled-coil region" evidence="1">
    <location>
        <begin position="150"/>
        <end position="275"/>
    </location>
</feature>
<reference evidence="2 3" key="1">
    <citation type="submission" date="2014-10" db="EMBL/GenBank/DDBJ databases">
        <title>Draft genome of the hookworm Ancylostoma caninum.</title>
        <authorList>
            <person name="Mitreva M."/>
        </authorList>
    </citation>
    <scope>NUCLEOTIDE SEQUENCE [LARGE SCALE GENOMIC DNA]</scope>
    <source>
        <strain evidence="2 3">Baltimore</strain>
    </source>
</reference>
<evidence type="ECO:0000313" key="2">
    <source>
        <dbReference type="EMBL" id="RCN28496.1"/>
    </source>
</evidence>